<dbReference type="PRINTS" id="PR00320">
    <property type="entry name" value="GPROTEINBRPT"/>
</dbReference>
<evidence type="ECO:0000256" key="8">
    <source>
        <dbReference type="ARBA" id="ARBA00022694"/>
    </source>
</evidence>
<evidence type="ECO:0000256" key="7">
    <source>
        <dbReference type="ARBA" id="ARBA00022574"/>
    </source>
</evidence>
<dbReference type="InterPro" id="IPR001680">
    <property type="entry name" value="WD40_rpt"/>
</dbReference>
<keyword evidence="13" id="KW-1185">Reference proteome</keyword>
<dbReference type="FunFam" id="2.130.10.10:FF:000400">
    <property type="entry name" value="Elongator acetyltransferase complex subunit 2"/>
    <property type="match status" value="1"/>
</dbReference>
<feature type="repeat" description="WD" evidence="11">
    <location>
        <begin position="670"/>
        <end position="713"/>
    </location>
</feature>
<keyword evidence="10" id="KW-0539">Nucleus</keyword>
<dbReference type="GO" id="GO:0002098">
    <property type="term" value="P:tRNA wobble uridine modification"/>
    <property type="evidence" value="ECO:0007669"/>
    <property type="project" value="InterPro"/>
</dbReference>
<dbReference type="OrthoDB" id="27911at2759"/>
<evidence type="ECO:0000256" key="10">
    <source>
        <dbReference type="ARBA" id="ARBA00023242"/>
    </source>
</evidence>
<keyword evidence="8" id="KW-0819">tRNA processing</keyword>
<feature type="repeat" description="WD" evidence="11">
    <location>
        <begin position="395"/>
        <end position="427"/>
    </location>
</feature>
<dbReference type="GO" id="GO:0033588">
    <property type="term" value="C:elongator holoenzyme complex"/>
    <property type="evidence" value="ECO:0007669"/>
    <property type="project" value="InterPro"/>
</dbReference>
<dbReference type="InterPro" id="IPR037289">
    <property type="entry name" value="Elp2"/>
</dbReference>
<evidence type="ECO:0000256" key="6">
    <source>
        <dbReference type="ARBA" id="ARBA00022490"/>
    </source>
</evidence>
<evidence type="ECO:0000256" key="5">
    <source>
        <dbReference type="ARBA" id="ARBA00020267"/>
    </source>
</evidence>
<dbReference type="InterPro" id="IPR015943">
    <property type="entry name" value="WD40/YVTN_repeat-like_dom_sf"/>
</dbReference>
<feature type="repeat" description="WD" evidence="11">
    <location>
        <begin position="292"/>
        <end position="324"/>
    </location>
</feature>
<dbReference type="Gene3D" id="2.130.10.10">
    <property type="entry name" value="YVTN repeat-like/Quinoprotein amine dehydrogenase"/>
    <property type="match status" value="4"/>
</dbReference>
<evidence type="ECO:0000256" key="9">
    <source>
        <dbReference type="ARBA" id="ARBA00022737"/>
    </source>
</evidence>
<dbReference type="PANTHER" id="PTHR44111">
    <property type="entry name" value="ELONGATOR COMPLEX PROTEIN 2"/>
    <property type="match status" value="1"/>
</dbReference>
<protein>
    <recommendedName>
        <fullName evidence="5">Elongator complex protein 2</fullName>
    </recommendedName>
</protein>
<feature type="repeat" description="WD" evidence="11">
    <location>
        <begin position="55"/>
        <end position="91"/>
    </location>
</feature>
<dbReference type="PROSITE" id="PS50294">
    <property type="entry name" value="WD_REPEATS_REGION"/>
    <property type="match status" value="1"/>
</dbReference>
<comment type="subcellular location">
    <subcellularLocation>
        <location evidence="2">Cytoplasm</location>
    </subcellularLocation>
    <subcellularLocation>
        <location evidence="1">Nucleus</location>
    </subcellularLocation>
</comment>
<accession>A0A899FYU5</accession>
<organism evidence="12 13">
    <name type="scientific">Pneumocystis wakefieldiae</name>
    <dbReference type="NCBI Taxonomy" id="38082"/>
    <lineage>
        <taxon>Eukaryota</taxon>
        <taxon>Fungi</taxon>
        <taxon>Dikarya</taxon>
        <taxon>Ascomycota</taxon>
        <taxon>Taphrinomycotina</taxon>
        <taxon>Pneumocystomycetes</taxon>
        <taxon>Pneumocystaceae</taxon>
        <taxon>Pneumocystis</taxon>
    </lineage>
</organism>
<dbReference type="AlphaFoldDB" id="A0A899FYU5"/>
<proteinExistence type="inferred from homology"/>
<evidence type="ECO:0000256" key="4">
    <source>
        <dbReference type="ARBA" id="ARBA00005881"/>
    </source>
</evidence>
<name>A0A899FYU5_9ASCO</name>
<comment type="similarity">
    <text evidence="4">Belongs to the WD repeat ELP2 family.</text>
</comment>
<dbReference type="Pfam" id="PF00400">
    <property type="entry name" value="WD40"/>
    <property type="match status" value="7"/>
</dbReference>
<dbReference type="SMART" id="SM00320">
    <property type="entry name" value="WD40"/>
    <property type="match status" value="9"/>
</dbReference>
<dbReference type="PANTHER" id="PTHR44111:SF1">
    <property type="entry name" value="ELONGATOR COMPLEX PROTEIN 2"/>
    <property type="match status" value="1"/>
</dbReference>
<dbReference type="PROSITE" id="PS50082">
    <property type="entry name" value="WD_REPEATS_2"/>
    <property type="match status" value="4"/>
</dbReference>
<keyword evidence="7 11" id="KW-0853">WD repeat</keyword>
<dbReference type="UniPathway" id="UPA00988"/>
<evidence type="ECO:0000256" key="3">
    <source>
        <dbReference type="ARBA" id="ARBA00005043"/>
    </source>
</evidence>
<evidence type="ECO:0000313" key="13">
    <source>
        <dbReference type="Proteomes" id="UP000663699"/>
    </source>
</evidence>
<evidence type="ECO:0000313" key="12">
    <source>
        <dbReference type="EMBL" id="QSL65485.1"/>
    </source>
</evidence>
<sequence>MEASLWPVLLSIGCNISPNCSDWDVYSGMVAFGAGKNVALYDPLDQDCRGIVQIMKGHEGFVTVVRFFGAFFGGNPGILSGSADSTVRIWSKEQNYYKCAYTIAYHTGSVNIITVHGSYVAIGSADGLISIWKISHKDTQDLVVERVQVIESVNMLPLAMCFHVFPESLNMMLAVAGSSNYIDLYVSSIVQGSFVFSYKLSIEGHRDWIRGLDVTVEQKTGDLLLASASQDRYAKIWRITRNCVVKRERSNDSTSENHDEIDFDLFQTNKISSFSLEDDEMHEYSISFDALLTGHDDWIFTCLWHPCGELKLLTASADTSLIIWHPDHHSGIWISSCRIGEIGSLKGVSSASGGFGGFCGGLWGPNGKSIACWCKSGGWKIFSNIQDNWVQKLSITGHTKPVKGISWSPCGEFFVSTSLDQTTRLFSPWTRSDENGGLVETWHEFSRPQIHGYDINSVCMLDKWKLVSGADEKVIRVFNPVKHVASLITRLSNLSPDKAIEKLSDVANVPLLGLSNKAVNFSNEVLNGAQHFSDNNDPLHVLNDGISSDNFDLSLETPPLEEYLQRYTLWPEIEKLYGHGYEIIAVASSYDKTLIATTCKATTSEHAVIRLFDTSTWQEILPPLAAHSLTITRVKFSSDDKYILSVGRDRKFALFCRSDQKNVYKLVESMTAHSRIIWDCCWAPDIAGIVFVTASRDKTLKIWKFETEKIKCECITVLKLSYAATSADICPYLINNSCFLAIGMENGLIVILKSNEKDISQWEKPFNIGEQLLPGGFISQIQWRPYTKPNIHYFGIASEDHSVRRLGYWNKPNEYCKITKSFVII</sequence>
<evidence type="ECO:0000256" key="2">
    <source>
        <dbReference type="ARBA" id="ARBA00004496"/>
    </source>
</evidence>
<gene>
    <name evidence="12" type="ORF">MERGE_002797</name>
</gene>
<reference evidence="12" key="1">
    <citation type="submission" date="2020-06" db="EMBL/GenBank/DDBJ databases">
        <title>Genomes of multiple members of Pneumocystis genus reveal paths to human pathogen Pneumocystis jirovecii.</title>
        <authorList>
            <person name="Cisse O.H."/>
            <person name="Ma L."/>
            <person name="Dekker J."/>
            <person name="Khil P."/>
            <person name="Jo J."/>
            <person name="Brenchley J."/>
            <person name="Blair R."/>
            <person name="Pahar B."/>
            <person name="Chabe M."/>
            <person name="Van Rompay K.A."/>
            <person name="Keesler R."/>
            <person name="Sukura A."/>
            <person name="Hirsch V."/>
            <person name="Kutty G."/>
            <person name="Liu Y."/>
            <person name="Peng L."/>
            <person name="Chen J."/>
            <person name="Song J."/>
            <person name="Weissenbacher-Lang C."/>
            <person name="Xu J."/>
            <person name="Upham N.S."/>
            <person name="Stajich J.E."/>
            <person name="Cuomo C.A."/>
            <person name="Cushion M.T."/>
            <person name="Kovacs J.A."/>
        </authorList>
    </citation>
    <scope>NUCLEOTIDE SEQUENCE</scope>
    <source>
        <strain evidence="12">2A</strain>
    </source>
</reference>
<dbReference type="InterPro" id="IPR020472">
    <property type="entry name" value="WD40_PAC1"/>
</dbReference>
<keyword evidence="9" id="KW-0677">Repeat</keyword>
<evidence type="ECO:0000256" key="11">
    <source>
        <dbReference type="PROSITE-ProRule" id="PRU00221"/>
    </source>
</evidence>
<evidence type="ECO:0000256" key="1">
    <source>
        <dbReference type="ARBA" id="ARBA00004123"/>
    </source>
</evidence>
<keyword evidence="6" id="KW-0963">Cytoplasm</keyword>
<dbReference type="GO" id="GO:0005634">
    <property type="term" value="C:nucleus"/>
    <property type="evidence" value="ECO:0007669"/>
    <property type="project" value="UniProtKB-SubCell"/>
</dbReference>
<comment type="pathway">
    <text evidence="3">tRNA modification; 5-methoxycarbonylmethyl-2-thiouridine-tRNA biosynthesis.</text>
</comment>
<dbReference type="EMBL" id="CP054537">
    <property type="protein sequence ID" value="QSL65485.1"/>
    <property type="molecule type" value="Genomic_DNA"/>
</dbReference>
<dbReference type="Proteomes" id="UP000663699">
    <property type="component" value="Chromosome 6"/>
</dbReference>
<dbReference type="InterPro" id="IPR036322">
    <property type="entry name" value="WD40_repeat_dom_sf"/>
</dbReference>
<dbReference type="SUPFAM" id="SSF50978">
    <property type="entry name" value="WD40 repeat-like"/>
    <property type="match status" value="2"/>
</dbReference>
<dbReference type="GO" id="GO:0005737">
    <property type="term" value="C:cytoplasm"/>
    <property type="evidence" value="ECO:0007669"/>
    <property type="project" value="UniProtKB-SubCell"/>
</dbReference>